<feature type="chain" id="PRO_5044820507" description="Prolamin-like domain-containing protein" evidence="2">
    <location>
        <begin position="28"/>
        <end position="103"/>
    </location>
</feature>
<dbReference type="PANTHER" id="PTHR31181">
    <property type="entry name" value="EGG CELL-SECRETED PROTEIN 1.4"/>
    <property type="match status" value="1"/>
</dbReference>
<sequence length="103" mass="11175">MKPKQINAILFILTMIMALVCYHQSEAKSFIGRLKCVLVVRNVEGCVDAIKKATKGDYNGLDKECCVAISGITNDCLPIIFPESPAIGLLVKAACARILDYGN</sequence>
<accession>A0ABC8L738</accession>
<name>A0ABC8L738_ERUVS</name>
<evidence type="ECO:0000313" key="5">
    <source>
        <dbReference type="Proteomes" id="UP001642260"/>
    </source>
</evidence>
<keyword evidence="5" id="KW-1185">Reference proteome</keyword>
<feature type="domain" description="Prolamin-like" evidence="3">
    <location>
        <begin position="35"/>
        <end position="83"/>
    </location>
</feature>
<organism evidence="4 5">
    <name type="scientific">Eruca vesicaria subsp. sativa</name>
    <name type="common">Garden rocket</name>
    <name type="synonym">Eruca sativa</name>
    <dbReference type="NCBI Taxonomy" id="29727"/>
    <lineage>
        <taxon>Eukaryota</taxon>
        <taxon>Viridiplantae</taxon>
        <taxon>Streptophyta</taxon>
        <taxon>Embryophyta</taxon>
        <taxon>Tracheophyta</taxon>
        <taxon>Spermatophyta</taxon>
        <taxon>Magnoliopsida</taxon>
        <taxon>eudicotyledons</taxon>
        <taxon>Gunneridae</taxon>
        <taxon>Pentapetalae</taxon>
        <taxon>rosids</taxon>
        <taxon>malvids</taxon>
        <taxon>Brassicales</taxon>
        <taxon>Brassicaceae</taxon>
        <taxon>Brassiceae</taxon>
        <taxon>Eruca</taxon>
    </lineage>
</organism>
<dbReference type="AlphaFoldDB" id="A0ABC8L738"/>
<feature type="signal peptide" evidence="2">
    <location>
        <begin position="1"/>
        <end position="27"/>
    </location>
</feature>
<keyword evidence="1 2" id="KW-0732">Signal</keyword>
<dbReference type="PANTHER" id="PTHR31181:SF64">
    <property type="entry name" value="ECA1 GAMETOGENESIS FAMILY PROTEIN-RELATED"/>
    <property type="match status" value="1"/>
</dbReference>
<evidence type="ECO:0000256" key="2">
    <source>
        <dbReference type="SAM" id="SignalP"/>
    </source>
</evidence>
<evidence type="ECO:0000313" key="4">
    <source>
        <dbReference type="EMBL" id="CAH8370580.1"/>
    </source>
</evidence>
<gene>
    <name evidence="4" type="ORF">ERUC_LOCUS31360</name>
</gene>
<dbReference type="Pfam" id="PF05617">
    <property type="entry name" value="Prolamin_like"/>
    <property type="match status" value="1"/>
</dbReference>
<dbReference type="InterPro" id="IPR008502">
    <property type="entry name" value="Prolamin-like"/>
</dbReference>
<comment type="caution">
    <text evidence="4">The sequence shown here is derived from an EMBL/GenBank/DDBJ whole genome shotgun (WGS) entry which is preliminary data.</text>
</comment>
<proteinExistence type="predicted"/>
<reference evidence="4 5" key="1">
    <citation type="submission" date="2022-03" db="EMBL/GenBank/DDBJ databases">
        <authorList>
            <person name="Macdonald S."/>
            <person name="Ahmed S."/>
            <person name="Newling K."/>
        </authorList>
    </citation>
    <scope>NUCLEOTIDE SEQUENCE [LARGE SCALE GENOMIC DNA]</scope>
</reference>
<evidence type="ECO:0000259" key="3">
    <source>
        <dbReference type="Pfam" id="PF05617"/>
    </source>
</evidence>
<protein>
    <recommendedName>
        <fullName evidence="3">Prolamin-like domain-containing protein</fullName>
    </recommendedName>
</protein>
<dbReference type="EMBL" id="CAKOAT010424043">
    <property type="protein sequence ID" value="CAH8370580.1"/>
    <property type="molecule type" value="Genomic_DNA"/>
</dbReference>
<dbReference type="Proteomes" id="UP001642260">
    <property type="component" value="Unassembled WGS sequence"/>
</dbReference>
<evidence type="ECO:0000256" key="1">
    <source>
        <dbReference type="ARBA" id="ARBA00022729"/>
    </source>
</evidence>